<evidence type="ECO:0000313" key="7">
    <source>
        <dbReference type="Proteomes" id="UP000541610"/>
    </source>
</evidence>
<evidence type="ECO:0000256" key="4">
    <source>
        <dbReference type="SAM" id="MobiDB-lite"/>
    </source>
</evidence>
<evidence type="ECO:0000256" key="2">
    <source>
        <dbReference type="ARBA" id="ARBA00022741"/>
    </source>
</evidence>
<dbReference type="PROSITE" id="PS00674">
    <property type="entry name" value="AAA"/>
    <property type="match status" value="2"/>
</dbReference>
<evidence type="ECO:0000259" key="5">
    <source>
        <dbReference type="SMART" id="SM00382"/>
    </source>
</evidence>
<dbReference type="CDD" id="cd19511">
    <property type="entry name" value="RecA-like_CDC48_r2-like"/>
    <property type="match status" value="1"/>
</dbReference>
<proteinExistence type="predicted"/>
<comment type="caution">
    <text evidence="6">The sequence shown here is derived from an EMBL/GenBank/DDBJ whole genome shotgun (WGS) entry which is preliminary data.</text>
</comment>
<sequence length="759" mass="81769">MTRASSSPAGRPVADAVDEEEESHVLVIPDDTAVARRVRVSQVVGKNAGASDGSLVLITEKGHPERRKVAVCSIVGKLKGAKVYCPAWMGFEKVQVSKFRQDFEDLSEIELTCEDTHLGEVCGEQLPKEMVNYLSRCIAGYVLSPDDDVAVVINGRVTRFSTKHGSTGWGLVTADTDLKVELSKEKRELYRRLSRVLEGPLCDPGKYAKFGVTPPRGVLLYGPPGTGKSLLASAVAEELQAAGTPIHVELVKSTELTTKGEAAVHSLFGRCRESGLASLIFIDEVDAVCPDREGRGSSTGTEAERRMVASLLTEMDGAGLPSQGSNPPLVVLGATNRPNAIDPAARRAGRFELEVSVGVPDEGGRKDILEVILRREFPKAVQDSLRPSLDEVARKTHGFVGADLKALLSRACALAMNEGSTAGVGLRHVMEAQKYIKPSALKELIVEVARTRWSDIGGYEDVKRRLVEAVVWPLTHGDLFAQMGVAPPRGILLYGPPGCSKTMLARAVATETEMNFISIKGPELFSKWVGDSEAKVRDLFRKARQAAPTVVFIDEVDAIGQERATGGGGIADRVLAQLLTELDGVGGQSGAGVVLIAATNRPWAMDPALLRPGRIDRLVHVPLPDDDARREIWKGALGKVPHATVSDGDDIEHFVSATKGYSGAEIVAVVREGCMAAVRREIDHHESGEMTLTRSLIDEGLSRVQPRITEELAQAYVEYAEKQSGGAGPRLMIRSSAVSKRFSWWFGVCALMVGGGRRE</sequence>
<keyword evidence="2" id="KW-0547">Nucleotide-binding</keyword>
<keyword evidence="1" id="KW-0677">Repeat</keyword>
<dbReference type="Proteomes" id="UP000541610">
    <property type="component" value="Unassembled WGS sequence"/>
</dbReference>
<evidence type="ECO:0000256" key="3">
    <source>
        <dbReference type="ARBA" id="ARBA00022840"/>
    </source>
</evidence>
<organism evidence="6 7">
    <name type="scientific">Perkinsus olseni</name>
    <name type="common">Perkinsus atlanticus</name>
    <dbReference type="NCBI Taxonomy" id="32597"/>
    <lineage>
        <taxon>Eukaryota</taxon>
        <taxon>Sar</taxon>
        <taxon>Alveolata</taxon>
        <taxon>Perkinsozoa</taxon>
        <taxon>Perkinsea</taxon>
        <taxon>Perkinsida</taxon>
        <taxon>Perkinsidae</taxon>
        <taxon>Perkinsus</taxon>
    </lineage>
</organism>
<dbReference type="GO" id="GO:0005737">
    <property type="term" value="C:cytoplasm"/>
    <property type="evidence" value="ECO:0007669"/>
    <property type="project" value="TreeGrafter"/>
</dbReference>
<dbReference type="InterPro" id="IPR041569">
    <property type="entry name" value="AAA_lid_3"/>
</dbReference>
<dbReference type="PANTHER" id="PTHR23077">
    <property type="entry name" value="AAA-FAMILY ATPASE"/>
    <property type="match status" value="1"/>
</dbReference>
<dbReference type="Pfam" id="PF17862">
    <property type="entry name" value="AAA_lid_3"/>
    <property type="match status" value="2"/>
</dbReference>
<dbReference type="Gene3D" id="3.40.50.300">
    <property type="entry name" value="P-loop containing nucleotide triphosphate hydrolases"/>
    <property type="match status" value="2"/>
</dbReference>
<evidence type="ECO:0000256" key="1">
    <source>
        <dbReference type="ARBA" id="ARBA00022737"/>
    </source>
</evidence>
<dbReference type="PANTHER" id="PTHR23077:SF27">
    <property type="entry name" value="ATPASE FAMILY GENE 2 PROTEIN HOMOLOG A"/>
    <property type="match status" value="1"/>
</dbReference>
<dbReference type="Gene3D" id="1.10.8.60">
    <property type="match status" value="2"/>
</dbReference>
<feature type="region of interest" description="Disordered" evidence="4">
    <location>
        <begin position="1"/>
        <end position="21"/>
    </location>
</feature>
<name>A0A7J6PKZ9_PEROL</name>
<keyword evidence="3" id="KW-0067">ATP-binding</keyword>
<gene>
    <name evidence="6" type="primary">SPATA5</name>
    <name evidence="6" type="ORF">FOZ60_001830</name>
</gene>
<dbReference type="InterPro" id="IPR003959">
    <property type="entry name" value="ATPase_AAA_core"/>
</dbReference>
<dbReference type="AlphaFoldDB" id="A0A7J6PKZ9"/>
<protein>
    <submittedName>
        <fullName evidence="6">Spermatoproteinsis associated protein 5</fullName>
    </submittedName>
</protein>
<accession>A0A7J6PKZ9</accession>
<dbReference type="OrthoDB" id="27435at2759"/>
<dbReference type="SUPFAM" id="SSF52540">
    <property type="entry name" value="P-loop containing nucleoside triphosphate hydrolases"/>
    <property type="match status" value="2"/>
</dbReference>
<evidence type="ECO:0000313" key="6">
    <source>
        <dbReference type="EMBL" id="KAF4696151.1"/>
    </source>
</evidence>
<reference evidence="6 7" key="1">
    <citation type="submission" date="2020-04" db="EMBL/GenBank/DDBJ databases">
        <title>Perkinsus olseni comparative genomics.</title>
        <authorList>
            <person name="Bogema D.R."/>
        </authorList>
    </citation>
    <scope>NUCLEOTIDE SEQUENCE [LARGE SCALE GENOMIC DNA]</scope>
    <source>
        <strain evidence="6">00978-12</strain>
    </source>
</reference>
<dbReference type="GO" id="GO:0005524">
    <property type="term" value="F:ATP binding"/>
    <property type="evidence" value="ECO:0007669"/>
    <property type="project" value="UniProtKB-KW"/>
</dbReference>
<dbReference type="InterPro" id="IPR027417">
    <property type="entry name" value="P-loop_NTPase"/>
</dbReference>
<feature type="domain" description="AAA+ ATPase" evidence="5">
    <location>
        <begin position="487"/>
        <end position="625"/>
    </location>
</feature>
<dbReference type="InterPro" id="IPR003593">
    <property type="entry name" value="AAA+_ATPase"/>
</dbReference>
<dbReference type="FunFam" id="3.40.50.300:FF:000018">
    <property type="entry name" value="Cell division control 48"/>
    <property type="match status" value="1"/>
</dbReference>
<dbReference type="InterPro" id="IPR003960">
    <property type="entry name" value="ATPase_AAA_CS"/>
</dbReference>
<dbReference type="GO" id="GO:0016887">
    <property type="term" value="F:ATP hydrolysis activity"/>
    <property type="evidence" value="ECO:0007669"/>
    <property type="project" value="InterPro"/>
</dbReference>
<dbReference type="EMBL" id="JABANP010000013">
    <property type="protein sequence ID" value="KAF4696151.1"/>
    <property type="molecule type" value="Genomic_DNA"/>
</dbReference>
<dbReference type="SMART" id="SM00382">
    <property type="entry name" value="AAA"/>
    <property type="match status" value="2"/>
</dbReference>
<feature type="domain" description="AAA+ ATPase" evidence="5">
    <location>
        <begin position="214"/>
        <end position="361"/>
    </location>
</feature>
<dbReference type="InterPro" id="IPR050168">
    <property type="entry name" value="AAA_ATPase_domain"/>
</dbReference>
<dbReference type="Pfam" id="PF00004">
    <property type="entry name" value="AAA"/>
    <property type="match status" value="2"/>
</dbReference>